<dbReference type="InterPro" id="IPR045929">
    <property type="entry name" value="DUF6348"/>
</dbReference>
<gene>
    <name evidence="1" type="ORF">CLV67_12032</name>
</gene>
<dbReference type="EMBL" id="PVMZ01000020">
    <property type="protein sequence ID" value="PRX16218.1"/>
    <property type="molecule type" value="Genomic_DNA"/>
</dbReference>
<reference evidence="1 2" key="1">
    <citation type="submission" date="2018-03" db="EMBL/GenBank/DDBJ databases">
        <title>Genomic Encyclopedia of Archaeal and Bacterial Type Strains, Phase II (KMG-II): from individual species to whole genera.</title>
        <authorList>
            <person name="Goeker M."/>
        </authorList>
    </citation>
    <scope>NUCLEOTIDE SEQUENCE [LARGE SCALE GENOMIC DNA]</scope>
    <source>
        <strain evidence="1 2">DSM 43146</strain>
    </source>
</reference>
<evidence type="ECO:0000313" key="2">
    <source>
        <dbReference type="Proteomes" id="UP000239415"/>
    </source>
</evidence>
<sequence>MSRVFDEAVVVGVAAFHEGAEPPSDDEVFRRLRTAGVQEWLAERLIGFLPLAFGRRVLEGVALADTFLDGGTVRPLASEPVYLAAAAAAEVAGRDDIERIGLRSAEFHAVNQALHAGSQMTDLAIGPVTFPDPLPPVEDGDGGVPSPAAIFAAFLKGHGLRVDGPEAGTLRVDEASFSARLIAHPSPMDGVLMAQVDVAVDHPEMAEPWMVESCAGVGPTWREAIHQAMVMFERGVVHPIVEALLSRGAAADQVSWERYDHPSGAFDLCLGAQLTLFTADPVPSAEPLLDRLLTELREVPLSRAVHALRVFTCHRDGELINNELLLDGEPWEAGARVVAATAPPLPAGMVGQRLFGLLVPAPD</sequence>
<accession>A0A2T0K0B9</accession>
<evidence type="ECO:0000313" key="1">
    <source>
        <dbReference type="EMBL" id="PRX16218.1"/>
    </source>
</evidence>
<dbReference type="Pfam" id="PF19875">
    <property type="entry name" value="DUF6348"/>
    <property type="match status" value="1"/>
</dbReference>
<dbReference type="RefSeq" id="WP_106327178.1">
    <property type="nucleotide sequence ID" value="NZ_BOMO01000132.1"/>
</dbReference>
<dbReference type="AlphaFoldDB" id="A0A2T0K0B9"/>
<comment type="caution">
    <text evidence="1">The sequence shown here is derived from an EMBL/GenBank/DDBJ whole genome shotgun (WGS) entry which is preliminary data.</text>
</comment>
<name>A0A2T0K0B9_9ACTN</name>
<protein>
    <submittedName>
        <fullName evidence="1">Uncharacterized protein</fullName>
    </submittedName>
</protein>
<proteinExistence type="predicted"/>
<keyword evidence="2" id="KW-1185">Reference proteome</keyword>
<dbReference type="OrthoDB" id="3281520at2"/>
<dbReference type="Proteomes" id="UP000239415">
    <property type="component" value="Unassembled WGS sequence"/>
</dbReference>
<organism evidence="1 2">
    <name type="scientific">Actinoplanes italicus</name>
    <dbReference type="NCBI Taxonomy" id="113567"/>
    <lineage>
        <taxon>Bacteria</taxon>
        <taxon>Bacillati</taxon>
        <taxon>Actinomycetota</taxon>
        <taxon>Actinomycetes</taxon>
        <taxon>Micromonosporales</taxon>
        <taxon>Micromonosporaceae</taxon>
        <taxon>Actinoplanes</taxon>
    </lineage>
</organism>